<dbReference type="InterPro" id="IPR025101">
    <property type="entry name" value="DUF4012"/>
</dbReference>
<evidence type="ECO:0000313" key="1">
    <source>
        <dbReference type="EMBL" id="OGZ00411.1"/>
    </source>
</evidence>
<organism evidence="1 2">
    <name type="scientific">Candidatus Liptonbacteria bacterium RIFCSPLOWO2_01_FULL_52_25</name>
    <dbReference type="NCBI Taxonomy" id="1798650"/>
    <lineage>
        <taxon>Bacteria</taxon>
        <taxon>Candidatus Liptoniibacteriota</taxon>
    </lineage>
</organism>
<sequence length="433" mass="48634">MFQNPSEIRPAGGFLGSYADVSLKSGALESVDVRDINDPDRELAQNIIPPKPLQAAVTRLRAADANWFFDFAESAKLVTKLIEASELYTPQAVNFDAAVAISPKVIQDILALVGPVELKAAKFTFTAENFLEEIQRRVQVGQAQRATYPKEVLKELSHEMLIRVRLLEPEKQQEALRLAQAWIEKRDVMFYSEDVELQRFFEGFGTTGTPYVPAANYEGDYLAIVDANVGGGKSDIYVKQDVLLQSQMNEDGMVANHVVIGREHRGNKAKYSWYKLPNEDYLQIFVPPNAKLANVRGGTAKTVIPAANYAKNNYVNDPVVGALNSSTVKLLNFPSVLDHEESGREVWATWVKIKAGEKTEVVFDYAHRLFLEPRDGAPYQFVFEKQAGTKRHYRFEIAAPVGYHFLENDSPVYEYESDDPPGRLIIDLTLKKI</sequence>
<dbReference type="AlphaFoldDB" id="A0A1G2CIC6"/>
<dbReference type="EMBL" id="MHLA01000001">
    <property type="protein sequence ID" value="OGZ00411.1"/>
    <property type="molecule type" value="Genomic_DNA"/>
</dbReference>
<gene>
    <name evidence="1" type="ORF">A2945_03650</name>
</gene>
<proteinExistence type="predicted"/>
<evidence type="ECO:0008006" key="3">
    <source>
        <dbReference type="Google" id="ProtNLM"/>
    </source>
</evidence>
<dbReference type="STRING" id="1798650.A2945_03650"/>
<evidence type="ECO:0000313" key="2">
    <source>
        <dbReference type="Proteomes" id="UP000178880"/>
    </source>
</evidence>
<comment type="caution">
    <text evidence="1">The sequence shown here is derived from an EMBL/GenBank/DDBJ whole genome shotgun (WGS) entry which is preliminary data.</text>
</comment>
<dbReference type="Pfam" id="PF13196">
    <property type="entry name" value="DUF4012"/>
    <property type="match status" value="1"/>
</dbReference>
<protein>
    <recommendedName>
        <fullName evidence="3">DUF4012 domain-containing protein</fullName>
    </recommendedName>
</protein>
<accession>A0A1G2CIC6</accession>
<reference evidence="1 2" key="1">
    <citation type="journal article" date="2016" name="Nat. Commun.">
        <title>Thousands of microbial genomes shed light on interconnected biogeochemical processes in an aquifer system.</title>
        <authorList>
            <person name="Anantharaman K."/>
            <person name="Brown C.T."/>
            <person name="Hug L.A."/>
            <person name="Sharon I."/>
            <person name="Castelle C.J."/>
            <person name="Probst A.J."/>
            <person name="Thomas B.C."/>
            <person name="Singh A."/>
            <person name="Wilkins M.J."/>
            <person name="Karaoz U."/>
            <person name="Brodie E.L."/>
            <person name="Williams K.H."/>
            <person name="Hubbard S.S."/>
            <person name="Banfield J.F."/>
        </authorList>
    </citation>
    <scope>NUCLEOTIDE SEQUENCE [LARGE SCALE GENOMIC DNA]</scope>
</reference>
<dbReference type="Proteomes" id="UP000178880">
    <property type="component" value="Unassembled WGS sequence"/>
</dbReference>
<name>A0A1G2CIC6_9BACT</name>